<protein>
    <submittedName>
        <fullName evidence="1">Uncharacterized protein</fullName>
    </submittedName>
</protein>
<sequence length="248" mass="28367">MIDNVASAASSIDREMRSAKSSLRDACGSVPGQLRKLGSFSGRNNSRDFERAMKLPVVGEPVYIETTLKKKEDSLDEVTVKEDLDGSHIPVTIYGDTARYGTGFDQSKVTGCFLSLVLWRPKSTRMSQFLLWNLNGERSLGWKSHNPLYLAVVNSMNKAFEGFTWEGAQLNRKFCVTQIKGDWEYHWQTWRLRRYYKTRFICWRCDAENHADAAHSMTDVSEHPTWQATELSHNQFVVEGMQDNHVCA</sequence>
<proteinExistence type="predicted"/>
<evidence type="ECO:0000313" key="1">
    <source>
        <dbReference type="EMBL" id="CAE7805970.1"/>
    </source>
</evidence>
<dbReference type="EMBL" id="CAJNJA010044981">
    <property type="protein sequence ID" value="CAE7805970.1"/>
    <property type="molecule type" value="Genomic_DNA"/>
</dbReference>
<accession>A0A812Z0E3</accession>
<reference evidence="1" key="1">
    <citation type="submission" date="2021-02" db="EMBL/GenBank/DDBJ databases">
        <authorList>
            <person name="Dougan E. K."/>
            <person name="Rhodes N."/>
            <person name="Thang M."/>
            <person name="Chan C."/>
        </authorList>
    </citation>
    <scope>NUCLEOTIDE SEQUENCE</scope>
</reference>
<name>A0A812Z0E3_9DINO</name>
<comment type="caution">
    <text evidence="1">The sequence shown here is derived from an EMBL/GenBank/DDBJ whole genome shotgun (WGS) entry which is preliminary data.</text>
</comment>
<dbReference type="Proteomes" id="UP000601435">
    <property type="component" value="Unassembled WGS sequence"/>
</dbReference>
<evidence type="ECO:0000313" key="2">
    <source>
        <dbReference type="Proteomes" id="UP000601435"/>
    </source>
</evidence>
<gene>
    <name evidence="1" type="ORF">SNEC2469_LOCUS23834</name>
</gene>
<organism evidence="1 2">
    <name type="scientific">Symbiodinium necroappetens</name>
    <dbReference type="NCBI Taxonomy" id="1628268"/>
    <lineage>
        <taxon>Eukaryota</taxon>
        <taxon>Sar</taxon>
        <taxon>Alveolata</taxon>
        <taxon>Dinophyceae</taxon>
        <taxon>Suessiales</taxon>
        <taxon>Symbiodiniaceae</taxon>
        <taxon>Symbiodinium</taxon>
    </lineage>
</organism>
<dbReference type="OrthoDB" id="446179at2759"/>
<keyword evidence="2" id="KW-1185">Reference proteome</keyword>
<dbReference type="AlphaFoldDB" id="A0A812Z0E3"/>